<dbReference type="RefSeq" id="WP_170208909.1">
    <property type="nucleotide sequence ID" value="NZ_BAABFI010000002.1"/>
</dbReference>
<keyword evidence="6" id="KW-1185">Reference proteome</keyword>
<evidence type="ECO:0000313" key="5">
    <source>
        <dbReference type="Proteomes" id="UP000577956"/>
    </source>
</evidence>
<evidence type="ECO:0000313" key="3">
    <source>
        <dbReference type="EMBL" id="GIG31106.1"/>
    </source>
</evidence>
<dbReference type="SUPFAM" id="SSF52540">
    <property type="entry name" value="P-loop containing nucleoside triphosphate hydrolases"/>
    <property type="match status" value="1"/>
</dbReference>
<dbReference type="InterPro" id="IPR003593">
    <property type="entry name" value="AAA+_ATPase"/>
</dbReference>
<protein>
    <submittedName>
        <fullName evidence="4">Putative AAA+ superfamily ATPase</fullName>
    </submittedName>
</protein>
<dbReference type="AlphaFoldDB" id="A0A7Y9FF57"/>
<comment type="caution">
    <text evidence="4">The sequence shown here is derived from an EMBL/GenBank/DDBJ whole genome shotgun (WGS) entry which is preliminary data.</text>
</comment>
<evidence type="ECO:0000256" key="1">
    <source>
        <dbReference type="SAM" id="MobiDB-lite"/>
    </source>
</evidence>
<dbReference type="EMBL" id="BONN01000001">
    <property type="protein sequence ID" value="GIG31106.1"/>
    <property type="molecule type" value="Genomic_DNA"/>
</dbReference>
<sequence length="344" mass="36084">MRHTELATVLRAAAPWWSRRRRSSWVLDDPELAARAAHGWAPAARASQDALGAPADLRAGSLTLVLGPRGTGKTTAVKDLVARVVAEPDVDPRAVVLVPVEPEPDAAGEASDRPTLRAEDVDEVLRRPTRTGAPACDGERLFVVDEAGCAPGWTDPVLAAVRRGARVVVTASAAHPDDVAAVQAWPGARVVRLQPASFTDLLMACAQVPPPVLRERFLAHGGLPRAIAEHRDTGAVSAAFVDRLVAGLERDLRPTGLLPAGTTVERLLDALCATTGRFVEPGALAGRLAVSSAQATALVGRLVAAGVLDPRRGLVDPLLHRLPSLRDPGTFDPPSTAHLADSSC</sequence>
<reference evidence="3 6" key="2">
    <citation type="submission" date="2021-01" db="EMBL/GenBank/DDBJ databases">
        <title>Whole genome shotgun sequence of Cellulomonas oligotrophica NBRC 109435.</title>
        <authorList>
            <person name="Komaki H."/>
            <person name="Tamura T."/>
        </authorList>
    </citation>
    <scope>NUCLEOTIDE SEQUENCE [LARGE SCALE GENOMIC DNA]</scope>
    <source>
        <strain evidence="3 6">NBRC 109435</strain>
    </source>
</reference>
<dbReference type="SMART" id="SM00382">
    <property type="entry name" value="AAA"/>
    <property type="match status" value="1"/>
</dbReference>
<dbReference type="InterPro" id="IPR027417">
    <property type="entry name" value="P-loop_NTPase"/>
</dbReference>
<evidence type="ECO:0000259" key="2">
    <source>
        <dbReference type="SMART" id="SM00382"/>
    </source>
</evidence>
<reference evidence="4 5" key="1">
    <citation type="submission" date="2020-07" db="EMBL/GenBank/DDBJ databases">
        <title>Sequencing the genomes of 1000 actinobacteria strains.</title>
        <authorList>
            <person name="Klenk H.-P."/>
        </authorList>
    </citation>
    <scope>NUCLEOTIDE SEQUENCE [LARGE SCALE GENOMIC DNA]</scope>
    <source>
        <strain evidence="4 5">DSM 24482</strain>
    </source>
</reference>
<organism evidence="4 5">
    <name type="scientific">Cellulomonas oligotrophica</name>
    <dbReference type="NCBI Taxonomy" id="931536"/>
    <lineage>
        <taxon>Bacteria</taxon>
        <taxon>Bacillati</taxon>
        <taxon>Actinomycetota</taxon>
        <taxon>Actinomycetes</taxon>
        <taxon>Micrococcales</taxon>
        <taxon>Cellulomonadaceae</taxon>
        <taxon>Cellulomonas</taxon>
    </lineage>
</organism>
<dbReference type="Proteomes" id="UP000618382">
    <property type="component" value="Unassembled WGS sequence"/>
</dbReference>
<dbReference type="Pfam" id="PF13173">
    <property type="entry name" value="AAA_14"/>
    <property type="match status" value="1"/>
</dbReference>
<feature type="domain" description="AAA+ ATPase" evidence="2">
    <location>
        <begin position="59"/>
        <end position="233"/>
    </location>
</feature>
<accession>A0A7Y9FF57</accession>
<feature type="region of interest" description="Disordered" evidence="1">
    <location>
        <begin position="325"/>
        <end position="344"/>
    </location>
</feature>
<dbReference type="EMBL" id="JACCBK010000001">
    <property type="protein sequence ID" value="NYD85887.1"/>
    <property type="molecule type" value="Genomic_DNA"/>
</dbReference>
<dbReference type="Gene3D" id="3.40.50.300">
    <property type="entry name" value="P-loop containing nucleotide triphosphate hydrolases"/>
    <property type="match status" value="1"/>
</dbReference>
<proteinExistence type="predicted"/>
<name>A0A7Y9FF57_9CELL</name>
<gene>
    <name evidence="4" type="ORF">BKA21_001436</name>
    <name evidence="3" type="ORF">Col01nite_02650</name>
</gene>
<evidence type="ECO:0000313" key="6">
    <source>
        <dbReference type="Proteomes" id="UP000618382"/>
    </source>
</evidence>
<dbReference type="InterPro" id="IPR041682">
    <property type="entry name" value="AAA_14"/>
</dbReference>
<dbReference type="Proteomes" id="UP000577956">
    <property type="component" value="Unassembled WGS sequence"/>
</dbReference>
<evidence type="ECO:0000313" key="4">
    <source>
        <dbReference type="EMBL" id="NYD85887.1"/>
    </source>
</evidence>